<feature type="binding site" evidence="11">
    <location>
        <position position="58"/>
    </location>
    <ligand>
        <name>Mg(2+)</name>
        <dbReference type="ChEBI" id="CHEBI:18420"/>
    </ligand>
</feature>
<keyword evidence="4 11" id="KW-0444">Lipid biosynthesis</keyword>
<dbReference type="EC" id="2.7.8.7" evidence="11"/>
<dbReference type="InterPro" id="IPR004568">
    <property type="entry name" value="Ppantetheine-prot_Trfase_dom"/>
</dbReference>
<comment type="caution">
    <text evidence="13">The sequence shown here is derived from an EMBL/GenBank/DDBJ whole genome shotgun (WGS) entry which is preliminary data.</text>
</comment>
<evidence type="ECO:0000256" key="5">
    <source>
        <dbReference type="ARBA" id="ARBA00022679"/>
    </source>
</evidence>
<proteinExistence type="inferred from homology"/>
<dbReference type="InterPro" id="IPR002582">
    <property type="entry name" value="ACPS"/>
</dbReference>
<comment type="subcellular location">
    <subcellularLocation>
        <location evidence="11">Cytoplasm</location>
    </subcellularLocation>
</comment>
<comment type="catalytic activity">
    <reaction evidence="11">
        <text>apo-[ACP] + CoA = holo-[ACP] + adenosine 3',5'-bisphosphate + H(+)</text>
        <dbReference type="Rhea" id="RHEA:12068"/>
        <dbReference type="Rhea" id="RHEA-COMP:9685"/>
        <dbReference type="Rhea" id="RHEA-COMP:9690"/>
        <dbReference type="ChEBI" id="CHEBI:15378"/>
        <dbReference type="ChEBI" id="CHEBI:29999"/>
        <dbReference type="ChEBI" id="CHEBI:57287"/>
        <dbReference type="ChEBI" id="CHEBI:58343"/>
        <dbReference type="ChEBI" id="CHEBI:64479"/>
        <dbReference type="EC" id="2.7.8.7"/>
    </reaction>
</comment>
<evidence type="ECO:0000256" key="6">
    <source>
        <dbReference type="ARBA" id="ARBA00022723"/>
    </source>
</evidence>
<name>A0ABS2DGU6_9BACI</name>
<evidence type="ECO:0000313" key="14">
    <source>
        <dbReference type="Proteomes" id="UP001518925"/>
    </source>
</evidence>
<dbReference type="PANTHER" id="PTHR12215:SF10">
    <property type="entry name" value="L-AMINOADIPATE-SEMIALDEHYDE DEHYDROGENASE-PHOSPHOPANTETHEINYL TRANSFERASE"/>
    <property type="match status" value="1"/>
</dbReference>
<dbReference type="RefSeq" id="WP_204203100.1">
    <property type="nucleotide sequence ID" value="NZ_JAFELM010000026.1"/>
</dbReference>
<evidence type="ECO:0000256" key="4">
    <source>
        <dbReference type="ARBA" id="ARBA00022516"/>
    </source>
</evidence>
<dbReference type="InterPro" id="IPR008278">
    <property type="entry name" value="4-PPantetheinyl_Trfase_dom"/>
</dbReference>
<dbReference type="PANTHER" id="PTHR12215">
    <property type="entry name" value="PHOSPHOPANTETHEINE TRANSFERASE"/>
    <property type="match status" value="1"/>
</dbReference>
<dbReference type="Gene3D" id="3.90.470.20">
    <property type="entry name" value="4'-phosphopantetheinyl transferase domain"/>
    <property type="match status" value="1"/>
</dbReference>
<evidence type="ECO:0000256" key="11">
    <source>
        <dbReference type="HAMAP-Rule" id="MF_00101"/>
    </source>
</evidence>
<evidence type="ECO:0000313" key="13">
    <source>
        <dbReference type="EMBL" id="MBM6617702.1"/>
    </source>
</evidence>
<dbReference type="NCBIfam" id="TIGR00556">
    <property type="entry name" value="pantethn_trn"/>
    <property type="match status" value="1"/>
</dbReference>
<evidence type="ECO:0000256" key="7">
    <source>
        <dbReference type="ARBA" id="ARBA00022832"/>
    </source>
</evidence>
<sequence>MIQGIGIDIIELSRVQQLASRTDKFVDRILTLNEKEKYESLTGRRRIEFLAGRFSAKEAFSKAVGTGIGKEISFLDIEISQDENGKPYIARPIKTGVHLSISHSKEYAVSQVIIESSSS</sequence>
<evidence type="ECO:0000256" key="3">
    <source>
        <dbReference type="ARBA" id="ARBA00022490"/>
    </source>
</evidence>
<dbReference type="HAMAP" id="MF_00101">
    <property type="entry name" value="AcpS"/>
    <property type="match status" value="1"/>
</dbReference>
<evidence type="ECO:0000256" key="2">
    <source>
        <dbReference type="ARBA" id="ARBA00010990"/>
    </source>
</evidence>
<dbReference type="EMBL" id="JAFELM010000026">
    <property type="protein sequence ID" value="MBM6617702.1"/>
    <property type="molecule type" value="Genomic_DNA"/>
</dbReference>
<dbReference type="Proteomes" id="UP001518925">
    <property type="component" value="Unassembled WGS sequence"/>
</dbReference>
<accession>A0ABS2DGU6</accession>
<dbReference type="Pfam" id="PF01648">
    <property type="entry name" value="ACPS"/>
    <property type="match status" value="1"/>
</dbReference>
<comment type="similarity">
    <text evidence="2">Belongs to the P-Pant transferase superfamily. Gsp/Sfp/HetI/AcpT family.</text>
</comment>
<keyword evidence="9 11" id="KW-0443">Lipid metabolism</keyword>
<feature type="binding site" evidence="11">
    <location>
        <position position="8"/>
    </location>
    <ligand>
        <name>Mg(2+)</name>
        <dbReference type="ChEBI" id="CHEBI:18420"/>
    </ligand>
</feature>
<evidence type="ECO:0000256" key="10">
    <source>
        <dbReference type="ARBA" id="ARBA00023160"/>
    </source>
</evidence>
<reference evidence="13 14" key="1">
    <citation type="submission" date="2021-02" db="EMBL/GenBank/DDBJ databases">
        <title>Bacillus sp. RD4P76, an endophyte from a halophyte.</title>
        <authorList>
            <person name="Sun J.-Q."/>
        </authorList>
    </citation>
    <scope>NUCLEOTIDE SEQUENCE [LARGE SCALE GENOMIC DNA]</scope>
    <source>
        <strain evidence="13 14">RD4P76</strain>
    </source>
</reference>
<feature type="domain" description="4'-phosphopantetheinyl transferase" evidence="12">
    <location>
        <begin position="4"/>
        <end position="110"/>
    </location>
</feature>
<evidence type="ECO:0000259" key="12">
    <source>
        <dbReference type="Pfam" id="PF01648"/>
    </source>
</evidence>
<keyword evidence="6 11" id="KW-0479">Metal-binding</keyword>
<comment type="similarity">
    <text evidence="11">Belongs to the P-Pant transferase superfamily. AcpS family.</text>
</comment>
<dbReference type="InterPro" id="IPR037143">
    <property type="entry name" value="4-PPantetheinyl_Trfase_dom_sf"/>
</dbReference>
<keyword evidence="7 11" id="KW-0276">Fatty acid metabolism</keyword>
<evidence type="ECO:0000256" key="9">
    <source>
        <dbReference type="ARBA" id="ARBA00023098"/>
    </source>
</evidence>
<keyword evidence="5 11" id="KW-0808">Transferase</keyword>
<dbReference type="InterPro" id="IPR050559">
    <property type="entry name" value="P-Pant_transferase_sf"/>
</dbReference>
<evidence type="ECO:0000256" key="8">
    <source>
        <dbReference type="ARBA" id="ARBA00022842"/>
    </source>
</evidence>
<comment type="cofactor">
    <cofactor evidence="1 11">
        <name>Mg(2+)</name>
        <dbReference type="ChEBI" id="CHEBI:18420"/>
    </cofactor>
</comment>
<protein>
    <recommendedName>
        <fullName evidence="11">Holo-[acyl-carrier-protein] synthase</fullName>
        <shortName evidence="11">Holo-ACP synthase</shortName>
        <ecNumber evidence="11">2.7.8.7</ecNumber>
    </recommendedName>
    <alternativeName>
        <fullName evidence="11">4'-phosphopantetheinyl transferase AcpS</fullName>
    </alternativeName>
</protein>
<keyword evidence="3 11" id="KW-0963">Cytoplasm</keyword>
<evidence type="ECO:0000256" key="1">
    <source>
        <dbReference type="ARBA" id="ARBA00001946"/>
    </source>
</evidence>
<keyword evidence="14" id="KW-1185">Reference proteome</keyword>
<keyword evidence="8 11" id="KW-0460">Magnesium</keyword>
<comment type="function">
    <text evidence="11">Transfers the 4'-phosphopantetheine moiety from coenzyme A to a Ser of acyl-carrier-protein.</text>
</comment>
<organism evidence="13 14">
    <name type="scientific">Bacillus suaedaesalsae</name>
    <dbReference type="NCBI Taxonomy" id="2810349"/>
    <lineage>
        <taxon>Bacteria</taxon>
        <taxon>Bacillati</taxon>
        <taxon>Bacillota</taxon>
        <taxon>Bacilli</taxon>
        <taxon>Bacillales</taxon>
        <taxon>Bacillaceae</taxon>
        <taxon>Bacillus</taxon>
    </lineage>
</organism>
<gene>
    <name evidence="11" type="primary">acpS</name>
    <name evidence="13" type="ORF">JR050_08475</name>
</gene>
<dbReference type="SUPFAM" id="SSF56214">
    <property type="entry name" value="4'-phosphopantetheinyl transferase"/>
    <property type="match status" value="1"/>
</dbReference>
<dbReference type="NCBIfam" id="TIGR00516">
    <property type="entry name" value="acpS"/>
    <property type="match status" value="1"/>
</dbReference>
<keyword evidence="10 11" id="KW-0275">Fatty acid biosynthesis</keyword>
<dbReference type="GO" id="GO:0008897">
    <property type="term" value="F:holo-[acyl-carrier-protein] synthase activity"/>
    <property type="evidence" value="ECO:0007669"/>
    <property type="project" value="UniProtKB-EC"/>
</dbReference>